<dbReference type="PANTHER" id="PTHR21310:SF42">
    <property type="entry name" value="BIFUNCTIONAL AAC_APH"/>
    <property type="match status" value="1"/>
</dbReference>
<gene>
    <name evidence="2" type="ORF">K7B10_13250</name>
</gene>
<reference evidence="2 3" key="1">
    <citation type="submission" date="2021-08" db="EMBL/GenBank/DDBJ databases">
        <title>Genomic Architecture of Streptomyces flavotricini NGL1 and Streptomyces erythrochromogenes HMS4 With Differential Plant Beneficial attributes and laccase production capabilities.</title>
        <authorList>
            <person name="Salwan R."/>
            <person name="Kaur R."/>
            <person name="Sharma V."/>
        </authorList>
    </citation>
    <scope>NUCLEOTIDE SEQUENCE [LARGE SCALE GENOMIC DNA]</scope>
    <source>
        <strain evidence="2 3">NGL1</strain>
    </source>
</reference>
<comment type="caution">
    <text evidence="2">The sequence shown here is derived from an EMBL/GenBank/DDBJ whole genome shotgun (WGS) entry which is preliminary data.</text>
</comment>
<evidence type="ECO:0000313" key="3">
    <source>
        <dbReference type="Proteomes" id="UP001520654"/>
    </source>
</evidence>
<dbReference type="Gene3D" id="3.30.200.20">
    <property type="entry name" value="Phosphorylase Kinase, domain 1"/>
    <property type="match status" value="1"/>
</dbReference>
<accession>A0ABS8E3N8</accession>
<dbReference type="EMBL" id="JAINUL010000001">
    <property type="protein sequence ID" value="MCC0095725.1"/>
    <property type="molecule type" value="Genomic_DNA"/>
</dbReference>
<sequence>MSGTNTKMHAHEVDIDEALVERLIAAQFPQWAQLPIRKVRSAGTDNAMYRLGADKTVRLPRIADAEGQVGKEQRWLPHLAPHLPLQVPVPLGQGVPGEGFPFAWSVYRWLDGANLFDEPLAELHSAAAELGNFVAALRRIGTSGAPRSFRGGPVGTADDEVRAAIRDLGADGTLDAEAATAAWEAAVRVPQWEGAPVWLHGDLLPGNLLGHEGRLTAVIDFGCVGVGDPACDVMAAWTLLSADTREVFREAAGVDDATWARGRGWALRFGLTAEHYYRVTNPVLAAVAHRASAEAIADHHGRPHRP</sequence>
<dbReference type="Pfam" id="PF01636">
    <property type="entry name" value="APH"/>
    <property type="match status" value="1"/>
</dbReference>
<dbReference type="InterPro" id="IPR002575">
    <property type="entry name" value="Aminoglycoside_PTrfase"/>
</dbReference>
<dbReference type="InterPro" id="IPR011009">
    <property type="entry name" value="Kinase-like_dom_sf"/>
</dbReference>
<evidence type="ECO:0000259" key="1">
    <source>
        <dbReference type="Pfam" id="PF01636"/>
    </source>
</evidence>
<feature type="domain" description="Aminoglycoside phosphotransferase" evidence="1">
    <location>
        <begin position="40"/>
        <end position="265"/>
    </location>
</feature>
<evidence type="ECO:0000313" key="2">
    <source>
        <dbReference type="EMBL" id="MCC0095725.1"/>
    </source>
</evidence>
<dbReference type="SUPFAM" id="SSF56112">
    <property type="entry name" value="Protein kinase-like (PK-like)"/>
    <property type="match status" value="1"/>
</dbReference>
<dbReference type="Proteomes" id="UP001520654">
    <property type="component" value="Unassembled WGS sequence"/>
</dbReference>
<dbReference type="Gene3D" id="3.90.1200.10">
    <property type="match status" value="1"/>
</dbReference>
<name>A0ABS8E3N8_9ACTN</name>
<dbReference type="InterPro" id="IPR051678">
    <property type="entry name" value="AGP_Transferase"/>
</dbReference>
<dbReference type="RefSeq" id="WP_229336301.1">
    <property type="nucleotide sequence ID" value="NZ_JAINUL010000001.1"/>
</dbReference>
<keyword evidence="3" id="KW-1185">Reference proteome</keyword>
<dbReference type="PANTHER" id="PTHR21310">
    <property type="entry name" value="AMINOGLYCOSIDE PHOSPHOTRANSFERASE-RELATED-RELATED"/>
    <property type="match status" value="1"/>
</dbReference>
<protein>
    <submittedName>
        <fullName evidence="2">Aminoglycoside phosphotransferase family protein</fullName>
    </submittedName>
</protein>
<dbReference type="CDD" id="cd05155">
    <property type="entry name" value="APH_ChoK_like_1"/>
    <property type="match status" value="1"/>
</dbReference>
<proteinExistence type="predicted"/>
<organism evidence="2 3">
    <name type="scientific">Streptomyces flavotricini</name>
    <dbReference type="NCBI Taxonomy" id="66888"/>
    <lineage>
        <taxon>Bacteria</taxon>
        <taxon>Bacillati</taxon>
        <taxon>Actinomycetota</taxon>
        <taxon>Actinomycetes</taxon>
        <taxon>Kitasatosporales</taxon>
        <taxon>Streptomycetaceae</taxon>
        <taxon>Streptomyces</taxon>
    </lineage>
</organism>